<reference evidence="1 2" key="1">
    <citation type="submission" date="2017-11" db="EMBL/GenBank/DDBJ databases">
        <title>Genomic Encyclopedia of Archaeal and Bacterial Type Strains, Phase II (KMG-II): From Individual Species to Whole Genera.</title>
        <authorList>
            <person name="Goeker M."/>
        </authorList>
    </citation>
    <scope>NUCLEOTIDE SEQUENCE [LARGE SCALE GENOMIC DNA]</scope>
    <source>
        <strain evidence="1 2">DSM 25478</strain>
    </source>
</reference>
<dbReference type="Proteomes" id="UP000231693">
    <property type="component" value="Unassembled WGS sequence"/>
</dbReference>
<dbReference type="RefSeq" id="WP_157802467.1">
    <property type="nucleotide sequence ID" value="NZ_BOOX01000003.1"/>
</dbReference>
<name>A0A2M9CZZ3_9CELL</name>
<comment type="caution">
    <text evidence="1">The sequence shown here is derived from an EMBL/GenBank/DDBJ whole genome shotgun (WGS) entry which is preliminary data.</text>
</comment>
<sequence>MNEDFQMEIERERRTARDEFLDRVGDQDDACERCGTAHVRRDLDEHGWCLPCQDVDGFGLGALLSIPGLPGMWEAWAWSRVDGAYTMRAKDGAARAAIMHAAAHGFLVAGGYVVVLPHEVAAVAR</sequence>
<protein>
    <submittedName>
        <fullName evidence="1">Uncharacterized protein</fullName>
    </submittedName>
</protein>
<accession>A0A2M9CZZ3</accession>
<dbReference type="EMBL" id="PGFE01000001">
    <property type="protein sequence ID" value="PJJ77467.1"/>
    <property type="molecule type" value="Genomic_DNA"/>
</dbReference>
<gene>
    <name evidence="1" type="ORF">CLV28_0686</name>
</gene>
<organism evidence="1 2">
    <name type="scientific">Sediminihabitans luteus</name>
    <dbReference type="NCBI Taxonomy" id="1138585"/>
    <lineage>
        <taxon>Bacteria</taxon>
        <taxon>Bacillati</taxon>
        <taxon>Actinomycetota</taxon>
        <taxon>Actinomycetes</taxon>
        <taxon>Micrococcales</taxon>
        <taxon>Cellulomonadaceae</taxon>
        <taxon>Sediminihabitans</taxon>
    </lineage>
</organism>
<evidence type="ECO:0000313" key="1">
    <source>
        <dbReference type="EMBL" id="PJJ77467.1"/>
    </source>
</evidence>
<keyword evidence="2" id="KW-1185">Reference proteome</keyword>
<evidence type="ECO:0000313" key="2">
    <source>
        <dbReference type="Proteomes" id="UP000231693"/>
    </source>
</evidence>
<dbReference type="AlphaFoldDB" id="A0A2M9CZZ3"/>
<proteinExistence type="predicted"/>